<dbReference type="Proteomes" id="UP001597128">
    <property type="component" value="Unassembled WGS sequence"/>
</dbReference>
<protein>
    <submittedName>
        <fullName evidence="3">Sulfurtransferase TusA family protein</fullName>
    </submittedName>
</protein>
<keyword evidence="4" id="KW-1185">Reference proteome</keyword>
<reference evidence="4" key="1">
    <citation type="journal article" date="2019" name="Int. J. Syst. Evol. Microbiol.">
        <title>The Global Catalogue of Microorganisms (GCM) 10K type strain sequencing project: providing services to taxonomists for standard genome sequencing and annotation.</title>
        <authorList>
            <consortium name="The Broad Institute Genomics Platform"/>
            <consortium name="The Broad Institute Genome Sequencing Center for Infectious Disease"/>
            <person name="Wu L."/>
            <person name="Ma J."/>
        </authorList>
    </citation>
    <scope>NUCLEOTIDE SEQUENCE [LARGE SCALE GENOMIC DNA]</scope>
    <source>
        <strain evidence="4">CCUG 58412</strain>
    </source>
</reference>
<evidence type="ECO:0000259" key="2">
    <source>
        <dbReference type="Pfam" id="PF01206"/>
    </source>
</evidence>
<evidence type="ECO:0000313" key="4">
    <source>
        <dbReference type="Proteomes" id="UP001597128"/>
    </source>
</evidence>
<evidence type="ECO:0000256" key="1">
    <source>
        <dbReference type="ARBA" id="ARBA00008984"/>
    </source>
</evidence>
<comment type="similarity">
    <text evidence="1">Belongs to the sulfur carrier protein TusA family.</text>
</comment>
<dbReference type="InterPro" id="IPR001455">
    <property type="entry name" value="TusA-like"/>
</dbReference>
<dbReference type="CDD" id="cd00291">
    <property type="entry name" value="SirA_YedF_YeeD"/>
    <property type="match status" value="1"/>
</dbReference>
<accession>A0ABW3F8X6</accession>
<comment type="caution">
    <text evidence="3">The sequence shown here is derived from an EMBL/GenBank/DDBJ whole genome shotgun (WGS) entry which is preliminary data.</text>
</comment>
<proteinExistence type="inferred from homology"/>
<dbReference type="InterPro" id="IPR036868">
    <property type="entry name" value="TusA-like_sf"/>
</dbReference>
<dbReference type="Pfam" id="PF01206">
    <property type="entry name" value="TusA"/>
    <property type="match status" value="1"/>
</dbReference>
<name>A0ABW3F8X6_9PROT</name>
<sequence length="95" mass="10308">MDEQGKIVQQHEQELDLTGLESPEPMLRTKTALDALASGQVILVKTTALGSEQNIRNLISNHPVTLLSFKKENGIFHFLIEKTPAPSSAGPTSQA</sequence>
<dbReference type="SUPFAM" id="SSF64307">
    <property type="entry name" value="SirA-like"/>
    <property type="match status" value="1"/>
</dbReference>
<dbReference type="RefSeq" id="WP_379056489.1">
    <property type="nucleotide sequence ID" value="NZ_JBHTKB010000001.1"/>
</dbReference>
<organism evidence="3 4">
    <name type="scientific">Methylophilus luteus</name>
    <dbReference type="NCBI Taxonomy" id="640108"/>
    <lineage>
        <taxon>Bacteria</taxon>
        <taxon>Pseudomonadati</taxon>
        <taxon>Pseudomonadota</taxon>
        <taxon>Betaproteobacteria</taxon>
        <taxon>Nitrosomonadales</taxon>
        <taxon>Methylophilaceae</taxon>
        <taxon>Methylophilus</taxon>
    </lineage>
</organism>
<feature type="domain" description="UPF0033" evidence="2">
    <location>
        <begin position="14"/>
        <end position="82"/>
    </location>
</feature>
<dbReference type="Gene3D" id="3.30.110.40">
    <property type="entry name" value="TusA-like domain"/>
    <property type="match status" value="1"/>
</dbReference>
<dbReference type="EMBL" id="JBHTKB010000001">
    <property type="protein sequence ID" value="MFD0913211.1"/>
    <property type="molecule type" value="Genomic_DNA"/>
</dbReference>
<gene>
    <name evidence="3" type="ORF">ACFQ1Z_06610</name>
</gene>
<dbReference type="PANTHER" id="PTHR33279">
    <property type="entry name" value="SULFUR CARRIER PROTEIN YEDF-RELATED"/>
    <property type="match status" value="1"/>
</dbReference>
<evidence type="ECO:0000313" key="3">
    <source>
        <dbReference type="EMBL" id="MFD0913211.1"/>
    </source>
</evidence>
<dbReference type="PANTHER" id="PTHR33279:SF6">
    <property type="entry name" value="SULFUR CARRIER PROTEIN YEDF-RELATED"/>
    <property type="match status" value="1"/>
</dbReference>